<dbReference type="GO" id="GO:0005634">
    <property type="term" value="C:nucleus"/>
    <property type="evidence" value="ECO:0007669"/>
    <property type="project" value="TreeGrafter"/>
</dbReference>
<dbReference type="STRING" id="90262.A0A1X2IMD2"/>
<dbReference type="Proteomes" id="UP000193560">
    <property type="component" value="Unassembled WGS sequence"/>
</dbReference>
<protein>
    <submittedName>
        <fullName evidence="1">Cyclin-domain-containing protein</fullName>
    </submittedName>
</protein>
<proteinExistence type="predicted"/>
<dbReference type="GO" id="GO:0000307">
    <property type="term" value="C:cyclin-dependent protein kinase holoenzyme complex"/>
    <property type="evidence" value="ECO:0007669"/>
    <property type="project" value="TreeGrafter"/>
</dbReference>
<dbReference type="OrthoDB" id="1060854at2759"/>
<dbReference type="PANTHER" id="PTHR15615:SF94">
    <property type="entry name" value="PHO85 CYCLIN-6-RELATED"/>
    <property type="match status" value="1"/>
</dbReference>
<reference evidence="1 2" key="1">
    <citation type="submission" date="2016-07" db="EMBL/GenBank/DDBJ databases">
        <title>Pervasive Adenine N6-methylation of Active Genes in Fungi.</title>
        <authorList>
            <consortium name="DOE Joint Genome Institute"/>
            <person name="Mondo S.J."/>
            <person name="Dannebaum R.O."/>
            <person name="Kuo R.C."/>
            <person name="Labutti K."/>
            <person name="Haridas S."/>
            <person name="Kuo A."/>
            <person name="Salamov A."/>
            <person name="Ahrendt S.R."/>
            <person name="Lipzen A."/>
            <person name="Sullivan W."/>
            <person name="Andreopoulos W.B."/>
            <person name="Clum A."/>
            <person name="Lindquist E."/>
            <person name="Daum C."/>
            <person name="Ramamoorthy G.K."/>
            <person name="Gryganskyi A."/>
            <person name="Culley D."/>
            <person name="Magnuson J.K."/>
            <person name="James T.Y."/>
            <person name="O'Malley M.A."/>
            <person name="Stajich J.E."/>
            <person name="Spatafora J.W."/>
            <person name="Visel A."/>
            <person name="Grigoriev I.V."/>
        </authorList>
    </citation>
    <scope>NUCLEOTIDE SEQUENCE [LARGE SCALE GENOMIC DNA]</scope>
    <source>
        <strain evidence="1 2">NRRL 1336</strain>
    </source>
</reference>
<dbReference type="AlphaFoldDB" id="A0A1X2IMD2"/>
<dbReference type="SUPFAM" id="SSF47954">
    <property type="entry name" value="Cyclin-like"/>
    <property type="match status" value="1"/>
</dbReference>
<gene>
    <name evidence="1" type="ORF">BCR42DRAFT_411879</name>
</gene>
<evidence type="ECO:0000313" key="1">
    <source>
        <dbReference type="EMBL" id="ORZ18935.1"/>
    </source>
</evidence>
<dbReference type="GO" id="GO:0016538">
    <property type="term" value="F:cyclin-dependent protein serine/threonine kinase regulator activity"/>
    <property type="evidence" value="ECO:0007669"/>
    <property type="project" value="TreeGrafter"/>
</dbReference>
<dbReference type="InterPro" id="IPR013922">
    <property type="entry name" value="Cyclin_PHO80-like"/>
</dbReference>
<dbReference type="CDD" id="cd20558">
    <property type="entry name" value="CYCLIN_ScPCL7-like"/>
    <property type="match status" value="1"/>
</dbReference>
<dbReference type="EMBL" id="MCGE01000008">
    <property type="protein sequence ID" value="ORZ18935.1"/>
    <property type="molecule type" value="Genomic_DNA"/>
</dbReference>
<comment type="caution">
    <text evidence="1">The sequence shown here is derived from an EMBL/GenBank/DDBJ whole genome shotgun (WGS) entry which is preliminary data.</text>
</comment>
<sequence length="119" mass="13573">MQLNIAEFPVQMLVHIVSDLLESIIQTNDGLMIDTPLTHFHSRAKPNISILAYLTRILKFAPFSNEALLSLLVYFDRIALKQQYAVNSFNVHRLLITSVVVASKFTSDVYYPNSRYAKV</sequence>
<name>A0A1X2IMD2_9FUNG</name>
<evidence type="ECO:0000313" key="2">
    <source>
        <dbReference type="Proteomes" id="UP000193560"/>
    </source>
</evidence>
<dbReference type="GO" id="GO:0019901">
    <property type="term" value="F:protein kinase binding"/>
    <property type="evidence" value="ECO:0007669"/>
    <property type="project" value="InterPro"/>
</dbReference>
<keyword evidence="2" id="KW-1185">Reference proteome</keyword>
<dbReference type="InterPro" id="IPR036915">
    <property type="entry name" value="Cyclin-like_sf"/>
</dbReference>
<dbReference type="Gene3D" id="1.10.472.10">
    <property type="entry name" value="Cyclin-like"/>
    <property type="match status" value="1"/>
</dbReference>
<dbReference type="Pfam" id="PF08613">
    <property type="entry name" value="Cyclin"/>
    <property type="match status" value="1"/>
</dbReference>
<dbReference type="PANTHER" id="PTHR15615">
    <property type="match status" value="1"/>
</dbReference>
<accession>A0A1X2IMD2</accession>
<organism evidence="1 2">
    <name type="scientific">Absidia repens</name>
    <dbReference type="NCBI Taxonomy" id="90262"/>
    <lineage>
        <taxon>Eukaryota</taxon>
        <taxon>Fungi</taxon>
        <taxon>Fungi incertae sedis</taxon>
        <taxon>Mucoromycota</taxon>
        <taxon>Mucoromycotina</taxon>
        <taxon>Mucoromycetes</taxon>
        <taxon>Mucorales</taxon>
        <taxon>Cunninghamellaceae</taxon>
        <taxon>Absidia</taxon>
    </lineage>
</organism>